<protein>
    <submittedName>
        <fullName evidence="1">Uncharacterized protein</fullName>
    </submittedName>
</protein>
<accession>B1FJ95</accession>
<dbReference type="EMBL" id="ABLC01000119">
    <property type="protein sequence ID" value="EDT02394.1"/>
    <property type="molecule type" value="Genomic_DNA"/>
</dbReference>
<gene>
    <name evidence="1" type="ORF">BamIOP4010DRAFT_4106</name>
</gene>
<sequence length="31" mass="3650">MQYMKHGILLFVCLCVWIGNAAMVWQPVHFI</sequence>
<name>B1FJ95_9BURK</name>
<proteinExistence type="predicted"/>
<evidence type="ECO:0000313" key="1">
    <source>
        <dbReference type="EMBL" id="EDT02394.1"/>
    </source>
</evidence>
<dbReference type="Proteomes" id="UP000005463">
    <property type="component" value="Unassembled WGS sequence"/>
</dbReference>
<dbReference type="PATRIC" id="fig|396596.7.peg.3448"/>
<evidence type="ECO:0000313" key="2">
    <source>
        <dbReference type="Proteomes" id="UP000005463"/>
    </source>
</evidence>
<dbReference type="AlphaFoldDB" id="B1FJ95"/>
<comment type="caution">
    <text evidence="1">The sequence shown here is derived from an EMBL/GenBank/DDBJ whole genome shotgun (WGS) entry which is preliminary data.</text>
</comment>
<organism evidence="1 2">
    <name type="scientific">Burkholderia ambifaria IOP40-10</name>
    <dbReference type="NCBI Taxonomy" id="396596"/>
    <lineage>
        <taxon>Bacteria</taxon>
        <taxon>Pseudomonadati</taxon>
        <taxon>Pseudomonadota</taxon>
        <taxon>Betaproteobacteria</taxon>
        <taxon>Burkholderiales</taxon>
        <taxon>Burkholderiaceae</taxon>
        <taxon>Burkholderia</taxon>
        <taxon>Burkholderia cepacia complex</taxon>
    </lineage>
</organism>
<reference evidence="1 2" key="1">
    <citation type="submission" date="2008-03" db="EMBL/GenBank/DDBJ databases">
        <title>Sequencing of the draft genome and assembly of Burkholderia ambifaria IOP40-10.</title>
        <authorList>
            <consortium name="US DOE Joint Genome Institute (JGI-PGF)"/>
            <person name="Copeland A."/>
            <person name="Lucas S."/>
            <person name="Lapidus A."/>
            <person name="Glavina del Rio T."/>
            <person name="Dalin E."/>
            <person name="Tice H."/>
            <person name="Bruce D."/>
            <person name="Goodwin L."/>
            <person name="Pitluck S."/>
            <person name="Larimer F."/>
            <person name="Land M.L."/>
            <person name="Hauser L."/>
            <person name="Tiedje J."/>
            <person name="Richardson P."/>
        </authorList>
    </citation>
    <scope>NUCLEOTIDE SEQUENCE [LARGE SCALE GENOMIC DNA]</scope>
    <source>
        <strain evidence="1 2">IOP40-10</strain>
    </source>
</reference>